<feature type="compositionally biased region" description="Low complexity" evidence="1">
    <location>
        <begin position="316"/>
        <end position="338"/>
    </location>
</feature>
<organism evidence="2 3">
    <name type="scientific">Deinococcus multiflagellatus</name>
    <dbReference type="NCBI Taxonomy" id="1656887"/>
    <lineage>
        <taxon>Bacteria</taxon>
        <taxon>Thermotogati</taxon>
        <taxon>Deinococcota</taxon>
        <taxon>Deinococci</taxon>
        <taxon>Deinococcales</taxon>
        <taxon>Deinococcaceae</taxon>
        <taxon>Deinococcus</taxon>
    </lineage>
</organism>
<evidence type="ECO:0000256" key="1">
    <source>
        <dbReference type="SAM" id="MobiDB-lite"/>
    </source>
</evidence>
<protein>
    <submittedName>
        <fullName evidence="2">Uncharacterized protein</fullName>
    </submittedName>
</protein>
<dbReference type="EMBL" id="JBHSWB010000002">
    <property type="protein sequence ID" value="MFC6662961.1"/>
    <property type="molecule type" value="Genomic_DNA"/>
</dbReference>
<sequence length="427" mass="46674">MNPSNRSPCTEAATLHLMEAAGQAPTTARRSLRPPKSVVTLERVQARGVAEGQKAENVSLHEDVPLRVKARLTEEVRDGVMVTLVKADVAICDIINRNGRYYPRSCYEAANAAAGPDMEDGGLWALMDHPEWWEPVRGSMQKIATKWTGLTIEEGREIEWPVGSGTTRKVDMVVAEGEIVDTAVGSDIKGLLKSGIRVGISTNGYGSAVWKKASELDPNYYDPDALIPVVQDDYRYNSIDYVSDPSNIGGRARTEASEAFDPDDLDVPAPIRPQEGKMHAILKALCEKHGKTLEQVKKEHAPEYYMALEQIADQAAAASGTPTTPAQPATPGNAGPNAPRRRSPRPSLLRSPPRRTRRKTRRGAATARWKTPCWSSRARSRPWSASCVTVSVTAWWKRPCCAPTCPPWAPSAKGKGPWTWTPPSAPI</sequence>
<comment type="caution">
    <text evidence="2">The sequence shown here is derived from an EMBL/GenBank/DDBJ whole genome shotgun (WGS) entry which is preliminary data.</text>
</comment>
<feature type="compositionally biased region" description="Basic residues" evidence="1">
    <location>
        <begin position="352"/>
        <end position="362"/>
    </location>
</feature>
<keyword evidence="3" id="KW-1185">Reference proteome</keyword>
<reference evidence="3" key="1">
    <citation type="journal article" date="2019" name="Int. J. Syst. Evol. Microbiol.">
        <title>The Global Catalogue of Microorganisms (GCM) 10K type strain sequencing project: providing services to taxonomists for standard genome sequencing and annotation.</title>
        <authorList>
            <consortium name="The Broad Institute Genomics Platform"/>
            <consortium name="The Broad Institute Genome Sequencing Center for Infectious Disease"/>
            <person name="Wu L."/>
            <person name="Ma J."/>
        </authorList>
    </citation>
    <scope>NUCLEOTIDE SEQUENCE [LARGE SCALE GENOMIC DNA]</scope>
    <source>
        <strain evidence="3">CCUG 63830</strain>
    </source>
</reference>
<gene>
    <name evidence="2" type="ORF">ACFP90_23235</name>
</gene>
<evidence type="ECO:0000313" key="2">
    <source>
        <dbReference type="EMBL" id="MFC6662961.1"/>
    </source>
</evidence>
<proteinExistence type="predicted"/>
<dbReference type="Proteomes" id="UP001596317">
    <property type="component" value="Unassembled WGS sequence"/>
</dbReference>
<dbReference type="RefSeq" id="WP_380058871.1">
    <property type="nucleotide sequence ID" value="NZ_JBHSWB010000002.1"/>
</dbReference>
<feature type="compositionally biased region" description="Low complexity" evidence="1">
    <location>
        <begin position="363"/>
        <end position="372"/>
    </location>
</feature>
<name>A0ABW1ZRI8_9DEIO</name>
<accession>A0ABW1ZRI8</accession>
<evidence type="ECO:0000313" key="3">
    <source>
        <dbReference type="Proteomes" id="UP001596317"/>
    </source>
</evidence>
<feature type="region of interest" description="Disordered" evidence="1">
    <location>
        <begin position="316"/>
        <end position="372"/>
    </location>
</feature>